<keyword evidence="2" id="KW-1185">Reference proteome</keyword>
<dbReference type="Pfam" id="PF00132">
    <property type="entry name" value="Hexapep"/>
    <property type="match status" value="1"/>
</dbReference>
<dbReference type="EMBL" id="FORM01000001">
    <property type="protein sequence ID" value="SFI62116.1"/>
    <property type="molecule type" value="Genomic_DNA"/>
</dbReference>
<dbReference type="PANTHER" id="PTHR23416:SF78">
    <property type="entry name" value="LIPOPOLYSACCHARIDE BIOSYNTHESIS O-ACETYL TRANSFERASE WBBJ-RELATED"/>
    <property type="match status" value="1"/>
</dbReference>
<evidence type="ECO:0000313" key="2">
    <source>
        <dbReference type="Proteomes" id="UP000199559"/>
    </source>
</evidence>
<sequence length="169" mass="18498">MNRIKYASVFKIEGKTSIEKRVNIRPFFNAKTPLKVILKNNTNLKHDILIQGSGTLVLGENSYIGSYSVIGVNSRIEIGKDVMIANAVSIRDTDHNFKDLNVSMLKQGIQTEPVYIKDNVWLGHGVVITKGVTIHSGAIVAANAVVTKDVPENAIVGGVPAKIIKYRNE</sequence>
<reference evidence="2" key="1">
    <citation type="submission" date="2016-10" db="EMBL/GenBank/DDBJ databases">
        <authorList>
            <person name="Varghese N."/>
            <person name="Submissions S."/>
        </authorList>
    </citation>
    <scope>NUCLEOTIDE SEQUENCE [LARGE SCALE GENOMIC DNA]</scope>
    <source>
        <strain evidence="2">DSM 28881</strain>
    </source>
</reference>
<dbReference type="Pfam" id="PF14602">
    <property type="entry name" value="Hexapep_2"/>
    <property type="match status" value="1"/>
</dbReference>
<dbReference type="InterPro" id="IPR011004">
    <property type="entry name" value="Trimer_LpxA-like_sf"/>
</dbReference>
<proteinExistence type="predicted"/>
<gene>
    <name evidence="1" type="ORF">SAMN05443431_101494</name>
</gene>
<protein>
    <submittedName>
        <fullName evidence="1">Maltose O-acetyltransferase</fullName>
    </submittedName>
</protein>
<dbReference type="AlphaFoldDB" id="A0A1I3JPM9"/>
<keyword evidence="1" id="KW-0808">Transferase</keyword>
<organism evidence="1 2">
    <name type="scientific">Olleya namhaensis</name>
    <dbReference type="NCBI Taxonomy" id="1144750"/>
    <lineage>
        <taxon>Bacteria</taxon>
        <taxon>Pseudomonadati</taxon>
        <taxon>Bacteroidota</taxon>
        <taxon>Flavobacteriia</taxon>
        <taxon>Flavobacteriales</taxon>
        <taxon>Flavobacteriaceae</taxon>
    </lineage>
</organism>
<dbReference type="InterPro" id="IPR051159">
    <property type="entry name" value="Hexapeptide_acetyltransf"/>
</dbReference>
<dbReference type="Proteomes" id="UP000199559">
    <property type="component" value="Unassembled WGS sequence"/>
</dbReference>
<accession>A0A1I3JPM9</accession>
<dbReference type="GO" id="GO:0016740">
    <property type="term" value="F:transferase activity"/>
    <property type="evidence" value="ECO:0007669"/>
    <property type="project" value="UniProtKB-KW"/>
</dbReference>
<dbReference type="RefSeq" id="WP_218143721.1">
    <property type="nucleotide sequence ID" value="NZ_FORM01000001.1"/>
</dbReference>
<dbReference type="InterPro" id="IPR001451">
    <property type="entry name" value="Hexapep"/>
</dbReference>
<dbReference type="PANTHER" id="PTHR23416">
    <property type="entry name" value="SIALIC ACID SYNTHASE-RELATED"/>
    <property type="match status" value="1"/>
</dbReference>
<dbReference type="Gene3D" id="2.160.10.10">
    <property type="entry name" value="Hexapeptide repeat proteins"/>
    <property type="match status" value="1"/>
</dbReference>
<dbReference type="STRING" id="1144750.SAMN05443431_101494"/>
<evidence type="ECO:0000313" key="1">
    <source>
        <dbReference type="EMBL" id="SFI62116.1"/>
    </source>
</evidence>
<name>A0A1I3JPM9_9FLAO</name>
<dbReference type="SUPFAM" id="SSF51161">
    <property type="entry name" value="Trimeric LpxA-like enzymes"/>
    <property type="match status" value="1"/>
</dbReference>
<dbReference type="CDD" id="cd04647">
    <property type="entry name" value="LbH_MAT_like"/>
    <property type="match status" value="1"/>
</dbReference>